<dbReference type="KEGG" id="eba:p1B343"/>
<accession>Q5NWQ8</accession>
<name>Q5NWQ8_AROAE</name>
<gene>
    <name evidence="1" type="ORF">p1B343</name>
</gene>
<proteinExistence type="predicted"/>
<keyword evidence="2" id="KW-1185">Reference proteome</keyword>
<dbReference type="EMBL" id="CR555307">
    <property type="protein sequence ID" value="CAI10506.1"/>
    <property type="molecule type" value="Genomic_DNA"/>
</dbReference>
<protein>
    <submittedName>
        <fullName evidence="1">Uncharacterized protein</fullName>
    </submittedName>
</protein>
<geneLocation type="plasmid" evidence="2">
    <name>pAzo1</name>
</geneLocation>
<organism evidence="1 2">
    <name type="scientific">Aromatoleum aromaticum (strain DSM 19018 / LMG 30748 / EbN1)</name>
    <name type="common">Azoarcus sp. (strain EbN1)</name>
    <dbReference type="NCBI Taxonomy" id="76114"/>
    <lineage>
        <taxon>Bacteria</taxon>
        <taxon>Pseudomonadati</taxon>
        <taxon>Pseudomonadota</taxon>
        <taxon>Betaproteobacteria</taxon>
        <taxon>Rhodocyclales</taxon>
        <taxon>Rhodocyclaceae</taxon>
        <taxon>Aromatoleum</taxon>
    </lineage>
</organism>
<dbReference type="Proteomes" id="UP000006552">
    <property type="component" value="Plasmid 1"/>
</dbReference>
<keyword evidence="1" id="KW-0614">Plasmid</keyword>
<evidence type="ECO:0000313" key="2">
    <source>
        <dbReference type="Proteomes" id="UP000006552"/>
    </source>
</evidence>
<dbReference type="AlphaFoldDB" id="Q5NWQ8"/>
<reference evidence="1 2" key="1">
    <citation type="journal article" date="2005" name="Arch. Microbiol.">
        <title>The genome sequence of an anaerobic aromatic-degrading denitrifying bacterium, strain EbN1.</title>
        <authorList>
            <person name="Rabus R."/>
            <person name="Kube M."/>
            <person name="Heider J."/>
            <person name="Beck A."/>
            <person name="Heitmann K."/>
            <person name="Widdel F."/>
            <person name="Reinhardt R."/>
        </authorList>
    </citation>
    <scope>NUCLEOTIDE SEQUENCE [LARGE SCALE GENOMIC DNA]</scope>
    <source>
        <strain evidence="1 2">EbN1</strain>
        <plasmid evidence="2">Plasmid pAzo1</plasmid>
    </source>
</reference>
<evidence type="ECO:0000313" key="1">
    <source>
        <dbReference type="EMBL" id="CAI10506.1"/>
    </source>
</evidence>
<sequence length="108" mass="11968">MRSRSGLPDRPTHRLTDRDRFVLCRRGIKPELGIDVRQDRPQAVPLGAVIIPVLNHYPVQPLGDIKGFFELIRCAGLESGGPCGLIDHDMQPSKTKLASGLCKNSQRL</sequence>
<dbReference type="HOGENOM" id="CLU_2191522_0_0_4"/>